<comment type="similarity">
    <text evidence="2 6">Belongs to the cation transport ATPase (P-type) (TC 3.A.3) family. Type IB subfamily.</text>
</comment>
<organism evidence="8 9">
    <name type="scientific">Neomicrococcus aestuarii</name>
    <dbReference type="NCBI Taxonomy" id="556325"/>
    <lineage>
        <taxon>Bacteria</taxon>
        <taxon>Bacillati</taxon>
        <taxon>Actinomycetota</taxon>
        <taxon>Actinomycetes</taxon>
        <taxon>Micrococcales</taxon>
        <taxon>Micrococcaceae</taxon>
        <taxon>Neomicrococcus</taxon>
    </lineage>
</organism>
<dbReference type="NCBIfam" id="TIGR01494">
    <property type="entry name" value="ATPase_P-type"/>
    <property type="match status" value="2"/>
</dbReference>
<protein>
    <submittedName>
        <fullName evidence="8">Cadmium-translocating P-type ATPase</fullName>
    </submittedName>
</protein>
<keyword evidence="9" id="KW-1185">Reference proteome</keyword>
<dbReference type="Gene3D" id="3.40.1110.10">
    <property type="entry name" value="Calcium-transporting ATPase, cytoplasmic domain N"/>
    <property type="match status" value="1"/>
</dbReference>
<comment type="subcellular location">
    <subcellularLocation>
        <location evidence="1">Cell membrane</location>
        <topology evidence="1">Multi-pass membrane protein</topology>
    </subcellularLocation>
</comment>
<dbReference type="PRINTS" id="PR00119">
    <property type="entry name" value="CATATPASE"/>
</dbReference>
<keyword evidence="6" id="KW-0547">Nucleotide-binding</keyword>
<feature type="transmembrane region" description="Helical" evidence="6">
    <location>
        <begin position="68"/>
        <end position="93"/>
    </location>
</feature>
<evidence type="ECO:0000259" key="7">
    <source>
        <dbReference type="Pfam" id="PF00122"/>
    </source>
</evidence>
<dbReference type="SUPFAM" id="SSF81665">
    <property type="entry name" value="Calcium ATPase, transmembrane domain M"/>
    <property type="match status" value="1"/>
</dbReference>
<dbReference type="PROSITE" id="PS00154">
    <property type="entry name" value="ATPASE_E1_E2"/>
    <property type="match status" value="1"/>
</dbReference>
<dbReference type="Proteomes" id="UP000183530">
    <property type="component" value="Chromosome"/>
</dbReference>
<dbReference type="Pfam" id="PF00702">
    <property type="entry name" value="Hydrolase"/>
    <property type="match status" value="1"/>
</dbReference>
<feature type="transmembrane region" description="Helical" evidence="6">
    <location>
        <begin position="234"/>
        <end position="253"/>
    </location>
</feature>
<name>A0A1L2ZLZ9_9MICC</name>
<evidence type="ECO:0000256" key="1">
    <source>
        <dbReference type="ARBA" id="ARBA00004651"/>
    </source>
</evidence>
<gene>
    <name evidence="8" type="ORF">BHE16_03435</name>
</gene>
<reference evidence="8 9" key="1">
    <citation type="submission" date="2016-11" db="EMBL/GenBank/DDBJ databases">
        <title>Genome sequencing of Zhihengliuella aestuarii B18 antagonistic to Plasmodiophora brassicae.</title>
        <authorList>
            <person name="Luo Y."/>
        </authorList>
    </citation>
    <scope>NUCLEOTIDE SEQUENCE [LARGE SCALE GENOMIC DNA]</scope>
    <source>
        <strain evidence="8 9">B18</strain>
    </source>
</reference>
<dbReference type="SUPFAM" id="SSF81653">
    <property type="entry name" value="Calcium ATPase, transduction domain A"/>
    <property type="match status" value="1"/>
</dbReference>
<dbReference type="Pfam" id="PF00122">
    <property type="entry name" value="E1-E2_ATPase"/>
    <property type="match status" value="1"/>
</dbReference>
<dbReference type="InterPro" id="IPR036412">
    <property type="entry name" value="HAD-like_sf"/>
</dbReference>
<feature type="transmembrane region" description="Helical" evidence="6">
    <location>
        <begin position="36"/>
        <end position="56"/>
    </location>
</feature>
<dbReference type="SUPFAM" id="SSF56784">
    <property type="entry name" value="HAD-like"/>
    <property type="match status" value="1"/>
</dbReference>
<keyword evidence="5 6" id="KW-0472">Membrane</keyword>
<dbReference type="GO" id="GO:0005886">
    <property type="term" value="C:plasma membrane"/>
    <property type="evidence" value="ECO:0007669"/>
    <property type="project" value="UniProtKB-SubCell"/>
</dbReference>
<dbReference type="InterPro" id="IPR023214">
    <property type="entry name" value="HAD_sf"/>
</dbReference>
<dbReference type="PANTHER" id="PTHR48085">
    <property type="entry name" value="CADMIUM/ZINC-TRANSPORTING ATPASE HMA2-RELATED"/>
    <property type="match status" value="1"/>
</dbReference>
<sequence>MGGVFSLVKQYPFVLATLLVAGTAGALSVTSAAGLVPWLLGGFALLMAGRSFVGMIKELRSGSFGVDLLAITAISAAVAVGEYWAALVIVLMLTGGEALEDYAAHRATRDLTALLAKAPQTANRMSVDGTVTVVPIEDLSPGDSVLVRANEVVPVDGTLDSESGEFDESSLTGESLPVELRRGDEVLSGVVNGSAAVTITATRSAQESQYQHIVALVEEAASSKAPMVRLADRFAVPFTLISLLIAGMAWWFSGDPVRFAEVLVVATPCPLIIAAPVAFMAGMSRSARGGAIIKNSATLEKFHRARSFAFDKTGTLTYGQPSLVAVRATPRAQGAGLTENELLRLAASAEQSSSHTLATAVIKGAEARGVHLMAPESALESTAKGVQAVVDGRDVAVGKRTFIEQIVGAAIPRTALSPGELAIYVAVGGRNAGALILKDQIRKNSAETLEILKHHGIQHFTMLTGDDIATAEHVAAQLGIDRVRANCLPADKVEEVKNITKRPVVMVGDGVNDAPVLAAADVGIAMGARGATAASESADVVILRDDISRVAHAMVVGRETVNVALQAIAAGIALSLAFMLIAAVGNLPAIVGAWMQELVDIVAILWALRASRGRDVVPELHASTWKSSVSASA</sequence>
<feature type="transmembrane region" description="Helical" evidence="6">
    <location>
        <begin position="563"/>
        <end position="583"/>
    </location>
</feature>
<dbReference type="InterPro" id="IPR008250">
    <property type="entry name" value="ATPase_P-typ_transduc_dom_A_sf"/>
</dbReference>
<dbReference type="EMBL" id="CP018135">
    <property type="protein sequence ID" value="APF40230.1"/>
    <property type="molecule type" value="Genomic_DNA"/>
</dbReference>
<evidence type="ECO:0000256" key="6">
    <source>
        <dbReference type="RuleBase" id="RU362081"/>
    </source>
</evidence>
<dbReference type="NCBIfam" id="TIGR01512">
    <property type="entry name" value="ATPase-IB2_Cd"/>
    <property type="match status" value="1"/>
</dbReference>
<keyword evidence="6" id="KW-1003">Cell membrane</keyword>
<accession>A0A1L2ZLZ9</accession>
<dbReference type="PRINTS" id="PR00120">
    <property type="entry name" value="HATPASE"/>
</dbReference>
<dbReference type="NCBIfam" id="TIGR01525">
    <property type="entry name" value="ATPase-IB_hvy"/>
    <property type="match status" value="1"/>
</dbReference>
<dbReference type="KEGG" id="nae:BHE16_03435"/>
<evidence type="ECO:0000256" key="5">
    <source>
        <dbReference type="ARBA" id="ARBA00023136"/>
    </source>
</evidence>
<keyword evidence="6" id="KW-0067">ATP-binding</keyword>
<dbReference type="Gene3D" id="3.40.50.1000">
    <property type="entry name" value="HAD superfamily/HAD-like"/>
    <property type="match status" value="1"/>
</dbReference>
<feature type="transmembrane region" description="Helical" evidence="6">
    <location>
        <begin position="12"/>
        <end position="29"/>
    </location>
</feature>
<dbReference type="AlphaFoldDB" id="A0A1L2ZLZ9"/>
<feature type="transmembrane region" description="Helical" evidence="6">
    <location>
        <begin position="259"/>
        <end position="279"/>
    </location>
</feature>
<dbReference type="GO" id="GO:0019829">
    <property type="term" value="F:ATPase-coupled monoatomic cation transmembrane transporter activity"/>
    <property type="evidence" value="ECO:0007669"/>
    <property type="project" value="InterPro"/>
</dbReference>
<dbReference type="PANTHER" id="PTHR48085:SF5">
    <property type="entry name" value="CADMIUM_ZINC-TRANSPORTING ATPASE HMA4-RELATED"/>
    <property type="match status" value="1"/>
</dbReference>
<keyword evidence="6" id="KW-0479">Metal-binding</keyword>
<dbReference type="STRING" id="556325.BHE16_03435"/>
<dbReference type="InterPro" id="IPR023298">
    <property type="entry name" value="ATPase_P-typ_TM_dom_sf"/>
</dbReference>
<keyword evidence="4 6" id="KW-1133">Transmembrane helix</keyword>
<dbReference type="GO" id="GO:0046872">
    <property type="term" value="F:metal ion binding"/>
    <property type="evidence" value="ECO:0007669"/>
    <property type="project" value="UniProtKB-KW"/>
</dbReference>
<dbReference type="InterPro" id="IPR051014">
    <property type="entry name" value="Cation_Transport_ATPase_IB"/>
</dbReference>
<dbReference type="InterPro" id="IPR018303">
    <property type="entry name" value="ATPase_P-typ_P_site"/>
</dbReference>
<evidence type="ECO:0000313" key="9">
    <source>
        <dbReference type="Proteomes" id="UP000183530"/>
    </source>
</evidence>
<dbReference type="GO" id="GO:0015086">
    <property type="term" value="F:cadmium ion transmembrane transporter activity"/>
    <property type="evidence" value="ECO:0007669"/>
    <property type="project" value="TreeGrafter"/>
</dbReference>
<dbReference type="InterPro" id="IPR001757">
    <property type="entry name" value="P_typ_ATPase"/>
</dbReference>
<dbReference type="InterPro" id="IPR023299">
    <property type="entry name" value="ATPase_P-typ_cyto_dom_N"/>
</dbReference>
<evidence type="ECO:0000313" key="8">
    <source>
        <dbReference type="EMBL" id="APF40230.1"/>
    </source>
</evidence>
<feature type="domain" description="P-type ATPase A" evidence="7">
    <location>
        <begin position="118"/>
        <end position="218"/>
    </location>
</feature>
<keyword evidence="3 6" id="KW-0812">Transmembrane</keyword>
<evidence type="ECO:0000256" key="2">
    <source>
        <dbReference type="ARBA" id="ARBA00006024"/>
    </source>
</evidence>
<dbReference type="GO" id="GO:0005524">
    <property type="term" value="F:ATP binding"/>
    <property type="evidence" value="ECO:0007669"/>
    <property type="project" value="UniProtKB-UniRule"/>
</dbReference>
<evidence type="ECO:0000256" key="3">
    <source>
        <dbReference type="ARBA" id="ARBA00022692"/>
    </source>
</evidence>
<dbReference type="InterPro" id="IPR027256">
    <property type="entry name" value="P-typ_ATPase_IB"/>
</dbReference>
<evidence type="ECO:0000256" key="4">
    <source>
        <dbReference type="ARBA" id="ARBA00022989"/>
    </source>
</evidence>
<dbReference type="GO" id="GO:0016887">
    <property type="term" value="F:ATP hydrolysis activity"/>
    <property type="evidence" value="ECO:0007669"/>
    <property type="project" value="InterPro"/>
</dbReference>
<proteinExistence type="inferred from homology"/>
<dbReference type="InterPro" id="IPR059000">
    <property type="entry name" value="ATPase_P-type_domA"/>
</dbReference>
<dbReference type="OrthoDB" id="7059309at2"/>
<dbReference type="Gene3D" id="2.70.150.10">
    <property type="entry name" value="Calcium-transporting ATPase, cytoplasmic transduction domain A"/>
    <property type="match status" value="1"/>
</dbReference>